<protein>
    <submittedName>
        <fullName evidence="6">Ethanolamine utilization protein EutG</fullName>
    </submittedName>
</protein>
<dbReference type="InterPro" id="IPR001670">
    <property type="entry name" value="ADH_Fe/GldA"/>
</dbReference>
<evidence type="ECO:0000256" key="3">
    <source>
        <dbReference type="ARBA" id="ARBA00023002"/>
    </source>
</evidence>
<dbReference type="AlphaFoldDB" id="A0A2U2ACS3"/>
<dbReference type="PROSITE" id="PS00913">
    <property type="entry name" value="ADH_IRON_1"/>
    <property type="match status" value="1"/>
</dbReference>
<dbReference type="Pfam" id="PF25137">
    <property type="entry name" value="ADH_Fe_C"/>
    <property type="match status" value="1"/>
</dbReference>
<dbReference type="Gene3D" id="3.40.50.1970">
    <property type="match status" value="1"/>
</dbReference>
<dbReference type="FunFam" id="1.20.1090.10:FF:000001">
    <property type="entry name" value="Aldehyde-alcohol dehydrogenase"/>
    <property type="match status" value="1"/>
</dbReference>
<dbReference type="CDD" id="cd08551">
    <property type="entry name" value="Fe-ADH"/>
    <property type="match status" value="1"/>
</dbReference>
<organism evidence="6 7">
    <name type="scientific">Ignatzschineria ureiclastica</name>
    <dbReference type="NCBI Taxonomy" id="472582"/>
    <lineage>
        <taxon>Bacteria</taxon>
        <taxon>Pseudomonadati</taxon>
        <taxon>Pseudomonadota</taxon>
        <taxon>Gammaproteobacteria</taxon>
        <taxon>Cardiobacteriales</taxon>
        <taxon>Ignatzschineriaceae</taxon>
        <taxon>Ignatzschineria</taxon>
    </lineage>
</organism>
<sequence length="401" mass="42991">MKLGDVSQIIYRAMDVMNARNVRKFSVPPRTYMGPGSLTCCGEAMVAEGHHHAFVMVDALIHNMHIVDGLYRSLEAAGMGYQLFLYEGGEPASDVVEVAAKALVDADCDSVIAIGGGSVLDAAKVTAMLAVNMQLPLEQLLSPEVTLQKRLPLVAIPTTSGTGSEATDIAVITNVQTGMKQVLIHDQLIPDLAIIDACLTLAVPPYITAITGFDALTHAVETYVGLKGTALTKGFAYRAISMIGESLPLAVGQGQNIEAREALMLASYMAGMAFSNAGLGLSHATAHQIGSKYHIPHGQCNAIMLPAVMRFNSLVCKKEYAEIGHALTGRHINGDETIVAVEALISELELNQLKPEWQLAEEDIPELSEVAIQDICLTTNPRTTTEAQIAQVYRDAFQQYS</sequence>
<keyword evidence="3" id="KW-0560">Oxidoreductase</keyword>
<accession>A0A2U2ACS3</accession>
<evidence type="ECO:0000313" key="7">
    <source>
        <dbReference type="Proteomes" id="UP000245020"/>
    </source>
</evidence>
<dbReference type="PANTHER" id="PTHR11496">
    <property type="entry name" value="ALCOHOL DEHYDROGENASE"/>
    <property type="match status" value="1"/>
</dbReference>
<dbReference type="Pfam" id="PF00465">
    <property type="entry name" value="Fe-ADH"/>
    <property type="match status" value="1"/>
</dbReference>
<dbReference type="InterPro" id="IPR039697">
    <property type="entry name" value="Alcohol_dehydrogenase_Fe"/>
</dbReference>
<dbReference type="GO" id="GO:0046872">
    <property type="term" value="F:metal ion binding"/>
    <property type="evidence" value="ECO:0007669"/>
    <property type="project" value="InterPro"/>
</dbReference>
<dbReference type="PANTHER" id="PTHR11496:SF94">
    <property type="entry name" value="ALCOHOL DEHYDROGENASE EUTG-RELATED"/>
    <property type="match status" value="1"/>
</dbReference>
<dbReference type="RefSeq" id="WP_109189803.1">
    <property type="nucleotide sequence ID" value="NZ_BMYA01000004.1"/>
</dbReference>
<dbReference type="GO" id="GO:0004022">
    <property type="term" value="F:alcohol dehydrogenase (NAD+) activity"/>
    <property type="evidence" value="ECO:0007669"/>
    <property type="project" value="TreeGrafter"/>
</dbReference>
<dbReference type="EMBL" id="QEWQ01000006">
    <property type="protein sequence ID" value="PWD80359.1"/>
    <property type="molecule type" value="Genomic_DNA"/>
</dbReference>
<reference evidence="7" key="1">
    <citation type="submission" date="2018-05" db="EMBL/GenBank/DDBJ databases">
        <title>Ignatzschineria dubaiensis sp. nov., isolated from necrotic foot tissues of dromedaries (Camelus dromedarius) and associated maggots in Dubai, United Arab Emirates.</title>
        <authorList>
            <person name="Tsang C.C."/>
            <person name="Tang J.Y.M."/>
            <person name="Fong J.Y.H."/>
            <person name="Kinne J."/>
            <person name="Lee H.H."/>
            <person name="Joseph M."/>
            <person name="Jose S."/>
            <person name="Schuster R.K."/>
            <person name="Tang Y."/>
            <person name="Sivakumar S."/>
            <person name="Chen J.H.K."/>
            <person name="Teng J.L.L."/>
            <person name="Lau S.K.P."/>
            <person name="Wernery U."/>
            <person name="Woo P.C.Y."/>
        </authorList>
    </citation>
    <scope>NUCLEOTIDE SEQUENCE [LARGE SCALE GENOMIC DNA]</scope>
    <source>
        <strain evidence="7">KCTC 22644</strain>
    </source>
</reference>
<evidence type="ECO:0000256" key="1">
    <source>
        <dbReference type="ARBA" id="ARBA00001962"/>
    </source>
</evidence>
<dbReference type="PROSITE" id="PS00060">
    <property type="entry name" value="ADH_IRON_2"/>
    <property type="match status" value="1"/>
</dbReference>
<evidence type="ECO:0000259" key="4">
    <source>
        <dbReference type="Pfam" id="PF00465"/>
    </source>
</evidence>
<comment type="cofactor">
    <cofactor evidence="1">
        <name>Fe cation</name>
        <dbReference type="ChEBI" id="CHEBI:24875"/>
    </cofactor>
</comment>
<feature type="domain" description="Alcohol dehydrogenase iron-type/glycerol dehydrogenase GldA" evidence="4">
    <location>
        <begin position="28"/>
        <end position="196"/>
    </location>
</feature>
<dbReference type="FunFam" id="3.40.50.1970:FF:000003">
    <property type="entry name" value="Alcohol dehydrogenase, iron-containing"/>
    <property type="match status" value="1"/>
</dbReference>
<dbReference type="InterPro" id="IPR056798">
    <property type="entry name" value="ADH_Fe_C"/>
</dbReference>
<keyword evidence="7" id="KW-1185">Reference proteome</keyword>
<dbReference type="OrthoDB" id="9815791at2"/>
<comment type="similarity">
    <text evidence="2">Belongs to the iron-containing alcohol dehydrogenase family.</text>
</comment>
<gene>
    <name evidence="6" type="ORF">DC083_08535</name>
</gene>
<dbReference type="Gene3D" id="1.20.1090.10">
    <property type="entry name" value="Dehydroquinate synthase-like - alpha domain"/>
    <property type="match status" value="1"/>
</dbReference>
<evidence type="ECO:0000259" key="5">
    <source>
        <dbReference type="Pfam" id="PF25137"/>
    </source>
</evidence>
<comment type="caution">
    <text evidence="6">The sequence shown here is derived from an EMBL/GenBank/DDBJ whole genome shotgun (WGS) entry which is preliminary data.</text>
</comment>
<name>A0A2U2ACS3_9GAMM</name>
<evidence type="ECO:0000256" key="2">
    <source>
        <dbReference type="ARBA" id="ARBA00007358"/>
    </source>
</evidence>
<proteinExistence type="inferred from homology"/>
<feature type="domain" description="Fe-containing alcohol dehydrogenase-like C-terminal" evidence="5">
    <location>
        <begin position="208"/>
        <end position="397"/>
    </location>
</feature>
<dbReference type="SUPFAM" id="SSF56796">
    <property type="entry name" value="Dehydroquinate synthase-like"/>
    <property type="match status" value="1"/>
</dbReference>
<dbReference type="InterPro" id="IPR018211">
    <property type="entry name" value="ADH_Fe_CS"/>
</dbReference>
<evidence type="ECO:0000313" key="6">
    <source>
        <dbReference type="EMBL" id="PWD80359.1"/>
    </source>
</evidence>
<dbReference type="Proteomes" id="UP000245020">
    <property type="component" value="Unassembled WGS sequence"/>
</dbReference>